<dbReference type="SUPFAM" id="SSF53098">
    <property type="entry name" value="Ribonuclease H-like"/>
    <property type="match status" value="1"/>
</dbReference>
<accession>A0A2C9LXF3</accession>
<feature type="domain" description="Integrase catalytic" evidence="1">
    <location>
        <begin position="17"/>
        <end position="139"/>
    </location>
</feature>
<dbReference type="PROSITE" id="PS50994">
    <property type="entry name" value="INTEGRASE"/>
    <property type="match status" value="1"/>
</dbReference>
<organism evidence="2 3">
    <name type="scientific">Biomphalaria glabrata</name>
    <name type="common">Bloodfluke planorb</name>
    <name type="synonym">Freshwater snail</name>
    <dbReference type="NCBI Taxonomy" id="6526"/>
    <lineage>
        <taxon>Eukaryota</taxon>
        <taxon>Metazoa</taxon>
        <taxon>Spiralia</taxon>
        <taxon>Lophotrochozoa</taxon>
        <taxon>Mollusca</taxon>
        <taxon>Gastropoda</taxon>
        <taxon>Heterobranchia</taxon>
        <taxon>Euthyneura</taxon>
        <taxon>Panpulmonata</taxon>
        <taxon>Hygrophila</taxon>
        <taxon>Lymnaeoidea</taxon>
        <taxon>Planorbidae</taxon>
        <taxon>Biomphalaria</taxon>
    </lineage>
</organism>
<dbReference type="EnsemblMetazoa" id="BGLB035976-RA">
    <property type="protein sequence ID" value="BGLB035976-PA"/>
    <property type="gene ID" value="BGLB035976"/>
</dbReference>
<evidence type="ECO:0000313" key="2">
    <source>
        <dbReference type="EnsemblMetazoa" id="BGLB035976-PA"/>
    </source>
</evidence>
<dbReference type="InterPro" id="IPR036397">
    <property type="entry name" value="RNaseH_sf"/>
</dbReference>
<sequence>MNLQVPMPNIEIEKTDKASLPLEKVSIDIIGPMPHTSSEGQKYALTIIDSAFRYTEVTPLRTITIKQVYKPLIQFFTKFGFTSFIISDNGSQNQSPIRISECPEKLLSIEHRFKSIYHLSPMQQVARTYTRFKEIFPFQ</sequence>
<dbReference type="Gene3D" id="3.30.420.10">
    <property type="entry name" value="Ribonuclease H-like superfamily/Ribonuclease H"/>
    <property type="match status" value="1"/>
</dbReference>
<name>A0A2C9LXF3_BIOGL</name>
<dbReference type="GO" id="GO:0003676">
    <property type="term" value="F:nucleic acid binding"/>
    <property type="evidence" value="ECO:0007669"/>
    <property type="project" value="InterPro"/>
</dbReference>
<dbReference type="KEGG" id="bgt:106050218"/>
<dbReference type="GO" id="GO:0015074">
    <property type="term" value="P:DNA integration"/>
    <property type="evidence" value="ECO:0007669"/>
    <property type="project" value="InterPro"/>
</dbReference>
<dbReference type="PANTHER" id="PTHR37984:SF15">
    <property type="entry name" value="INTEGRASE CATALYTIC DOMAIN-CONTAINING PROTEIN"/>
    <property type="match status" value="1"/>
</dbReference>
<evidence type="ECO:0000313" key="3">
    <source>
        <dbReference type="Proteomes" id="UP000076420"/>
    </source>
</evidence>
<dbReference type="InterPro" id="IPR050951">
    <property type="entry name" value="Retrovirus_Pol_polyprotein"/>
</dbReference>
<gene>
    <name evidence="2" type="primary">106050218</name>
</gene>
<protein>
    <recommendedName>
        <fullName evidence="1">Integrase catalytic domain-containing protein</fullName>
    </recommendedName>
</protein>
<evidence type="ECO:0000259" key="1">
    <source>
        <dbReference type="PROSITE" id="PS50994"/>
    </source>
</evidence>
<dbReference type="InterPro" id="IPR012337">
    <property type="entry name" value="RNaseH-like_sf"/>
</dbReference>
<dbReference type="InterPro" id="IPR001584">
    <property type="entry name" value="Integrase_cat-core"/>
</dbReference>
<dbReference type="STRING" id="6526.A0A2C9LXF3"/>
<dbReference type="PANTHER" id="PTHR37984">
    <property type="entry name" value="PROTEIN CBG26694"/>
    <property type="match status" value="1"/>
</dbReference>
<dbReference type="VEuPathDB" id="VectorBase:BGLB035976"/>
<proteinExistence type="predicted"/>
<dbReference type="Proteomes" id="UP000076420">
    <property type="component" value="Unassembled WGS sequence"/>
</dbReference>
<reference evidence="2" key="1">
    <citation type="submission" date="2020-05" db="UniProtKB">
        <authorList>
            <consortium name="EnsemblMetazoa"/>
        </authorList>
    </citation>
    <scope>IDENTIFICATION</scope>
    <source>
        <strain evidence="2">BB02</strain>
    </source>
</reference>
<dbReference type="AlphaFoldDB" id="A0A2C9LXF3"/>